<gene>
    <name evidence="2" type="ORF">GWK08_05980</name>
</gene>
<dbReference type="AlphaFoldDB" id="A0A6P0UMA6"/>
<dbReference type="Proteomes" id="UP000468581">
    <property type="component" value="Unassembled WGS sequence"/>
</dbReference>
<dbReference type="RefSeq" id="WP_163605983.1">
    <property type="nucleotide sequence ID" value="NZ_JAABOO010000001.1"/>
</dbReference>
<feature type="transmembrane region" description="Helical" evidence="1">
    <location>
        <begin position="36"/>
        <end position="59"/>
    </location>
</feature>
<keyword evidence="1" id="KW-0812">Transmembrane</keyword>
<evidence type="ECO:0000313" key="2">
    <source>
        <dbReference type="EMBL" id="NER12979.1"/>
    </source>
</evidence>
<evidence type="ECO:0000313" key="3">
    <source>
        <dbReference type="Proteomes" id="UP000468581"/>
    </source>
</evidence>
<feature type="transmembrane region" description="Helical" evidence="1">
    <location>
        <begin position="6"/>
        <end position="24"/>
    </location>
</feature>
<evidence type="ECO:0000256" key="1">
    <source>
        <dbReference type="SAM" id="Phobius"/>
    </source>
</evidence>
<reference evidence="2 3" key="1">
    <citation type="submission" date="2020-01" db="EMBL/GenBank/DDBJ databases">
        <title>Leptobacterium flavescens.</title>
        <authorList>
            <person name="Wang G."/>
        </authorList>
    </citation>
    <scope>NUCLEOTIDE SEQUENCE [LARGE SCALE GENOMIC DNA]</scope>
    <source>
        <strain evidence="2 3">KCTC 22160</strain>
    </source>
</reference>
<organism evidence="2 3">
    <name type="scientific">Leptobacterium flavescens</name>
    <dbReference type="NCBI Taxonomy" id="472055"/>
    <lineage>
        <taxon>Bacteria</taxon>
        <taxon>Pseudomonadati</taxon>
        <taxon>Bacteroidota</taxon>
        <taxon>Flavobacteriia</taxon>
        <taxon>Flavobacteriales</taxon>
        <taxon>Flavobacteriaceae</taxon>
        <taxon>Leptobacterium</taxon>
    </lineage>
</organism>
<protein>
    <submittedName>
        <fullName evidence="2">Uncharacterized protein</fullName>
    </submittedName>
</protein>
<proteinExistence type="predicted"/>
<comment type="caution">
    <text evidence="2">The sequence shown here is derived from an EMBL/GenBank/DDBJ whole genome shotgun (WGS) entry which is preliminary data.</text>
</comment>
<dbReference type="EMBL" id="JAABOO010000001">
    <property type="protein sequence ID" value="NER12979.1"/>
    <property type="molecule type" value="Genomic_DNA"/>
</dbReference>
<keyword evidence="1" id="KW-1133">Transmembrane helix</keyword>
<keyword evidence="3" id="KW-1185">Reference proteome</keyword>
<accession>A0A6P0UMA6</accession>
<keyword evidence="1" id="KW-0472">Membrane</keyword>
<name>A0A6P0UMA6_9FLAO</name>
<sequence>MNYASLIFGVLLVIFGASIFSYELKKFKKIEKPGMLLPNFLKMFISLVALAILGLWIIIEELSKIL</sequence>